<dbReference type="PANTHER" id="PTHR43628:SF1">
    <property type="entry name" value="CHITIN SYNTHASE REGULATORY FACTOR 2-RELATED"/>
    <property type="match status" value="1"/>
</dbReference>
<dbReference type="OrthoDB" id="2384430at2759"/>
<keyword evidence="2" id="KW-1185">Reference proteome</keyword>
<dbReference type="AlphaFoldDB" id="A0A8H4EJK6"/>
<dbReference type="EMBL" id="WTPW01000587">
    <property type="protein sequence ID" value="KAF0497054.1"/>
    <property type="molecule type" value="Genomic_DNA"/>
</dbReference>
<accession>A0A8H4EJK6</accession>
<dbReference type="Proteomes" id="UP000439903">
    <property type="component" value="Unassembled WGS sequence"/>
</dbReference>
<evidence type="ECO:0000313" key="2">
    <source>
        <dbReference type="Proteomes" id="UP000439903"/>
    </source>
</evidence>
<keyword evidence="1" id="KW-0418">Kinase</keyword>
<reference evidence="1 2" key="1">
    <citation type="journal article" date="2019" name="Environ. Microbiol.">
        <title>At the nexus of three kingdoms: the genome of the mycorrhizal fungus Gigaspora margarita provides insights into plant, endobacterial and fungal interactions.</title>
        <authorList>
            <person name="Venice F."/>
            <person name="Ghignone S."/>
            <person name="Salvioli di Fossalunga A."/>
            <person name="Amselem J."/>
            <person name="Novero M."/>
            <person name="Xianan X."/>
            <person name="Sedzielewska Toro K."/>
            <person name="Morin E."/>
            <person name="Lipzen A."/>
            <person name="Grigoriev I.V."/>
            <person name="Henrissat B."/>
            <person name="Martin F.M."/>
            <person name="Bonfante P."/>
        </authorList>
    </citation>
    <scope>NUCLEOTIDE SEQUENCE [LARGE SCALE GENOMIC DNA]</scope>
    <source>
        <strain evidence="1 2">BEG34</strain>
    </source>
</reference>
<name>A0A8H4EJK6_GIGMA</name>
<dbReference type="GO" id="GO:0016301">
    <property type="term" value="F:kinase activity"/>
    <property type="evidence" value="ECO:0007669"/>
    <property type="project" value="UniProtKB-KW"/>
</dbReference>
<comment type="caution">
    <text evidence="1">The sequence shown here is derived from an EMBL/GenBank/DDBJ whole genome shotgun (WGS) entry which is preliminary data.</text>
</comment>
<dbReference type="InterPro" id="IPR011990">
    <property type="entry name" value="TPR-like_helical_dom_sf"/>
</dbReference>
<dbReference type="PANTHER" id="PTHR43628">
    <property type="entry name" value="ACTIVATOR OF C KINASE PROTEIN 1-RELATED"/>
    <property type="match status" value="1"/>
</dbReference>
<protein>
    <submittedName>
        <fullName evidence="1">Calmodulin-dependent protein kinase</fullName>
    </submittedName>
</protein>
<dbReference type="Gene3D" id="1.25.40.10">
    <property type="entry name" value="Tetratricopeptide repeat domain"/>
    <property type="match status" value="1"/>
</dbReference>
<keyword evidence="1" id="KW-0808">Transferase</keyword>
<dbReference type="Pfam" id="PF08238">
    <property type="entry name" value="Sel1"/>
    <property type="match status" value="4"/>
</dbReference>
<dbReference type="SUPFAM" id="SSF81901">
    <property type="entry name" value="HCP-like"/>
    <property type="match status" value="1"/>
</dbReference>
<proteinExistence type="predicted"/>
<gene>
    <name evidence="1" type="ORF">F8M41_020806</name>
</gene>
<evidence type="ECO:0000313" key="1">
    <source>
        <dbReference type="EMBL" id="KAF0497054.1"/>
    </source>
</evidence>
<organism evidence="1 2">
    <name type="scientific">Gigaspora margarita</name>
    <dbReference type="NCBI Taxonomy" id="4874"/>
    <lineage>
        <taxon>Eukaryota</taxon>
        <taxon>Fungi</taxon>
        <taxon>Fungi incertae sedis</taxon>
        <taxon>Mucoromycota</taxon>
        <taxon>Glomeromycotina</taxon>
        <taxon>Glomeromycetes</taxon>
        <taxon>Diversisporales</taxon>
        <taxon>Gigasporaceae</taxon>
        <taxon>Gigaspora</taxon>
    </lineage>
</organism>
<dbReference type="SMART" id="SM00671">
    <property type="entry name" value="SEL1"/>
    <property type="match status" value="3"/>
</dbReference>
<dbReference type="InterPro" id="IPR006597">
    <property type="entry name" value="Sel1-like"/>
</dbReference>
<dbReference type="InterPro" id="IPR052945">
    <property type="entry name" value="Mitotic_Regulator"/>
</dbReference>
<sequence length="193" mass="22617">MGDADGTSNLGYCYQNGIGIEKDEYKVYIYYKKFAEIGNIVRIYNVGYCYNKGIGIEKDKNKAFIYYQKSAKMGNTNGTYNIGYCYHYGVGVEKNKHNAFIYYQKSAEMSDADGACKVGHCYFYRVGVEKNDRKLSFIIKNLQRWVAPIEYTWLHIVIIMELKFERIKKRCLYITTNMWICIINKSLKNVYKL</sequence>